<dbReference type="Pfam" id="PF17919">
    <property type="entry name" value="RT_RNaseH_2"/>
    <property type="match status" value="1"/>
</dbReference>
<reference evidence="3" key="1">
    <citation type="journal article" date="2019" name="Plant Biotechnol. J.">
        <title>Genome sequencing of the Australian wild diploid species Gossypium australe highlights disease resistance and delayed gland morphogenesis.</title>
        <authorList>
            <person name="Cai Y."/>
            <person name="Cai X."/>
            <person name="Wang Q."/>
            <person name="Wang P."/>
            <person name="Zhang Y."/>
            <person name="Cai C."/>
            <person name="Xu Y."/>
            <person name="Wang K."/>
            <person name="Zhou Z."/>
            <person name="Wang C."/>
            <person name="Geng S."/>
            <person name="Li B."/>
            <person name="Dong Q."/>
            <person name="Hou Y."/>
            <person name="Wang H."/>
            <person name="Ai P."/>
            <person name="Liu Z."/>
            <person name="Yi F."/>
            <person name="Sun M."/>
            <person name="An G."/>
            <person name="Cheng J."/>
            <person name="Zhang Y."/>
            <person name="Shi Q."/>
            <person name="Xie Y."/>
            <person name="Shi X."/>
            <person name="Chang Y."/>
            <person name="Huang F."/>
            <person name="Chen Y."/>
            <person name="Hong S."/>
            <person name="Mi L."/>
            <person name="Sun Q."/>
            <person name="Zhang L."/>
            <person name="Zhou B."/>
            <person name="Peng R."/>
            <person name="Zhang X."/>
            <person name="Liu F."/>
        </authorList>
    </citation>
    <scope>NUCLEOTIDE SEQUENCE [LARGE SCALE GENOMIC DNA]</scope>
    <source>
        <strain evidence="3">cv. PA1801</strain>
    </source>
</reference>
<evidence type="ECO:0000259" key="1">
    <source>
        <dbReference type="Pfam" id="PF17919"/>
    </source>
</evidence>
<dbReference type="AlphaFoldDB" id="A0A5B6VBN7"/>
<dbReference type="SUPFAM" id="SSF56672">
    <property type="entry name" value="DNA/RNA polymerases"/>
    <property type="match status" value="1"/>
</dbReference>
<dbReference type="PANTHER" id="PTHR34072:SF57">
    <property type="entry name" value="RNA-DIRECTED DNA POLYMERASE"/>
    <property type="match status" value="1"/>
</dbReference>
<dbReference type="InterPro" id="IPR043502">
    <property type="entry name" value="DNA/RNA_pol_sf"/>
</dbReference>
<dbReference type="Proteomes" id="UP000325315">
    <property type="component" value="Unassembled WGS sequence"/>
</dbReference>
<dbReference type="PANTHER" id="PTHR34072">
    <property type="entry name" value="ENZYMATIC POLYPROTEIN-RELATED"/>
    <property type="match status" value="1"/>
</dbReference>
<evidence type="ECO:0000313" key="2">
    <source>
        <dbReference type="EMBL" id="KAA3466406.1"/>
    </source>
</evidence>
<dbReference type="EMBL" id="SMMG02000007">
    <property type="protein sequence ID" value="KAA3466406.1"/>
    <property type="molecule type" value="Genomic_DNA"/>
</dbReference>
<protein>
    <submittedName>
        <fullName evidence="2">Retrovirus-related Pol polyprotein from transposon 17.6</fullName>
    </submittedName>
</protein>
<name>A0A5B6VBN7_9ROSI</name>
<accession>A0A5B6VBN7</accession>
<proteinExistence type="predicted"/>
<gene>
    <name evidence="2" type="ORF">EPI10_001500</name>
</gene>
<dbReference type="OrthoDB" id="1717786at2759"/>
<evidence type="ECO:0000313" key="3">
    <source>
        <dbReference type="Proteomes" id="UP000325315"/>
    </source>
</evidence>
<keyword evidence="3" id="KW-1185">Reference proteome</keyword>
<dbReference type="InterPro" id="IPR041577">
    <property type="entry name" value="RT_RNaseH_2"/>
</dbReference>
<feature type="domain" description="Reverse transcriptase/retrotransposon-derived protein RNase H-like" evidence="1">
    <location>
        <begin position="1"/>
        <end position="51"/>
    </location>
</feature>
<sequence>MCDASDFAVGAVLGQRKYKVFHAIYYTSRTLTDVQLNYTTTEKDLLVMILFSWYQGHNLYRPLRYQVFGDQERCQAKVDLVDTFTARI</sequence>
<organism evidence="2 3">
    <name type="scientific">Gossypium australe</name>
    <dbReference type="NCBI Taxonomy" id="47621"/>
    <lineage>
        <taxon>Eukaryota</taxon>
        <taxon>Viridiplantae</taxon>
        <taxon>Streptophyta</taxon>
        <taxon>Embryophyta</taxon>
        <taxon>Tracheophyta</taxon>
        <taxon>Spermatophyta</taxon>
        <taxon>Magnoliopsida</taxon>
        <taxon>eudicotyledons</taxon>
        <taxon>Gunneridae</taxon>
        <taxon>Pentapetalae</taxon>
        <taxon>rosids</taxon>
        <taxon>malvids</taxon>
        <taxon>Malvales</taxon>
        <taxon>Malvaceae</taxon>
        <taxon>Malvoideae</taxon>
        <taxon>Gossypium</taxon>
    </lineage>
</organism>
<comment type="caution">
    <text evidence="2">The sequence shown here is derived from an EMBL/GenBank/DDBJ whole genome shotgun (WGS) entry which is preliminary data.</text>
</comment>